<dbReference type="GO" id="GO:0004492">
    <property type="term" value="F:methyl/ethyl malonyl-CoA decarboxylase activity"/>
    <property type="evidence" value="ECO:0007669"/>
    <property type="project" value="UniProtKB-EC"/>
</dbReference>
<evidence type="ECO:0000256" key="10">
    <source>
        <dbReference type="ARBA" id="ARBA00042182"/>
    </source>
</evidence>
<keyword evidence="4" id="KW-0456">Lyase</keyword>
<dbReference type="Pfam" id="PF00378">
    <property type="entry name" value="ECH_1"/>
    <property type="match status" value="1"/>
</dbReference>
<dbReference type="PATRIC" id="fig|1348973.3.peg.2163"/>
<comment type="function">
    <text evidence="12">Decarboxylates ethylmalonyl-CoA, a potentially toxic metabolite, to form butyryl-CoA, suggesting it might be involved in metabolite proofreading. Acts preferentially on (S)-ethylmalonyl-CoA but also has some activity on the (R)-isomer. Also has methylmalonyl-CoA decarboxylase activity at lower level.</text>
</comment>
<evidence type="ECO:0000313" key="15">
    <source>
        <dbReference type="Proteomes" id="UP000027936"/>
    </source>
</evidence>
<organism evidence="14 15">
    <name type="scientific">Schinkia azotoformans MEV2011</name>
    <dbReference type="NCBI Taxonomy" id="1348973"/>
    <lineage>
        <taxon>Bacteria</taxon>
        <taxon>Bacillati</taxon>
        <taxon>Bacillota</taxon>
        <taxon>Bacilli</taxon>
        <taxon>Bacillales</taxon>
        <taxon>Bacillaceae</taxon>
        <taxon>Calidifontibacillus/Schinkia group</taxon>
        <taxon>Schinkia</taxon>
    </lineage>
</organism>
<gene>
    <name evidence="14" type="ORF">M670_02227</name>
</gene>
<dbReference type="InterPro" id="IPR029045">
    <property type="entry name" value="ClpP/crotonase-like_dom_sf"/>
</dbReference>
<dbReference type="AlphaFoldDB" id="A0A072NLT6"/>
<name>A0A072NLT6_SCHAZ</name>
<sequence length="254" mass="27985">MGKVLLERTENGVVWLTINRVEKRNAIDFDVMDSFKRVIDEVEGNKSDKVLVITGAGNKAFCSGGDLSVFHDLHTKEEAYQMLAKMGEILYSLATLTKPTVALLNGAAIGGGCEIASACDFRVASENAKFGFVQGKLGITTGWGGASMLLEKLPYDKAMTLLMTANRFSAQEGQGLGFIHKIFSEQNLKVECEDWIQAYVEQSSGVLAAYKQAAVKKWESANLRDRMFAEINQCSILWESDEHHEAVQSFLDAK</sequence>
<comment type="catalytic activity">
    <reaction evidence="11">
        <text>(S)-methylmalonyl-CoA + H(+) = propanoyl-CoA + CO2</text>
        <dbReference type="Rhea" id="RHEA:61340"/>
        <dbReference type="ChEBI" id="CHEBI:15378"/>
        <dbReference type="ChEBI" id="CHEBI:16526"/>
        <dbReference type="ChEBI" id="CHEBI:57327"/>
        <dbReference type="ChEBI" id="CHEBI:57392"/>
        <dbReference type="EC" id="4.1.1.94"/>
    </reaction>
    <physiologicalReaction direction="left-to-right" evidence="11">
        <dbReference type="Rhea" id="RHEA:61341"/>
    </physiologicalReaction>
</comment>
<comment type="catalytic activity">
    <reaction evidence="6">
        <text>(2R)-ethylmalonyl-CoA + H(+) = butanoyl-CoA + CO2</text>
        <dbReference type="Rhea" id="RHEA:59540"/>
        <dbReference type="ChEBI" id="CHEBI:15378"/>
        <dbReference type="ChEBI" id="CHEBI:16526"/>
        <dbReference type="ChEBI" id="CHEBI:57371"/>
        <dbReference type="ChEBI" id="CHEBI:85316"/>
        <dbReference type="EC" id="4.1.1.94"/>
    </reaction>
    <physiologicalReaction direction="left-to-right" evidence="6">
        <dbReference type="Rhea" id="RHEA:59541"/>
    </physiologicalReaction>
</comment>
<dbReference type="PANTHER" id="PTHR11941:SF27">
    <property type="entry name" value="ETHYLMALONYL-COA DECARBOXYLASE"/>
    <property type="match status" value="1"/>
</dbReference>
<accession>A0A072NLT6</accession>
<dbReference type="PANTHER" id="PTHR11941">
    <property type="entry name" value="ENOYL-COA HYDRATASE-RELATED"/>
    <property type="match status" value="1"/>
</dbReference>
<comment type="catalytic activity">
    <reaction evidence="5">
        <text>(2S)-ethylmalonyl-CoA + H(+) = butanoyl-CoA + CO2</text>
        <dbReference type="Rhea" id="RHEA:32131"/>
        <dbReference type="ChEBI" id="CHEBI:15378"/>
        <dbReference type="ChEBI" id="CHEBI:16526"/>
        <dbReference type="ChEBI" id="CHEBI:57371"/>
        <dbReference type="ChEBI" id="CHEBI:60909"/>
        <dbReference type="EC" id="4.1.1.94"/>
    </reaction>
    <physiologicalReaction direction="left-to-right" evidence="5">
        <dbReference type="Rhea" id="RHEA:32132"/>
    </physiologicalReaction>
</comment>
<dbReference type="Proteomes" id="UP000027936">
    <property type="component" value="Unassembled WGS sequence"/>
</dbReference>
<dbReference type="CDD" id="cd06558">
    <property type="entry name" value="crotonase-like"/>
    <property type="match status" value="1"/>
</dbReference>
<evidence type="ECO:0000256" key="13">
    <source>
        <dbReference type="RuleBase" id="RU003707"/>
    </source>
</evidence>
<comment type="similarity">
    <text evidence="2 13">Belongs to the enoyl-CoA hydratase/isomerase family.</text>
</comment>
<proteinExistence type="inferred from homology"/>
<dbReference type="PROSITE" id="PS00166">
    <property type="entry name" value="ENOYL_COA_HYDRATASE"/>
    <property type="match status" value="1"/>
</dbReference>
<evidence type="ECO:0000256" key="2">
    <source>
        <dbReference type="ARBA" id="ARBA00005254"/>
    </source>
</evidence>
<evidence type="ECO:0000256" key="1">
    <source>
        <dbReference type="ARBA" id="ARBA00004514"/>
    </source>
</evidence>
<dbReference type="InterPro" id="IPR018376">
    <property type="entry name" value="Enoyl-CoA_hyd/isom_CS"/>
</dbReference>
<evidence type="ECO:0000256" key="9">
    <source>
        <dbReference type="ARBA" id="ARBA00042052"/>
    </source>
</evidence>
<comment type="subcellular location">
    <subcellularLocation>
        <location evidence="1">Cytoplasm</location>
        <location evidence="1">Cytosol</location>
    </subcellularLocation>
</comment>
<dbReference type="Gene3D" id="3.90.226.10">
    <property type="entry name" value="2-enoyl-CoA Hydratase, Chain A, domain 1"/>
    <property type="match status" value="1"/>
</dbReference>
<dbReference type="OrthoDB" id="9775794at2"/>
<evidence type="ECO:0000256" key="4">
    <source>
        <dbReference type="ARBA" id="ARBA00023239"/>
    </source>
</evidence>
<evidence type="ECO:0000256" key="6">
    <source>
        <dbReference type="ARBA" id="ARBA00036541"/>
    </source>
</evidence>
<dbReference type="InterPro" id="IPR001753">
    <property type="entry name" value="Enoyl-CoA_hydra/iso"/>
</dbReference>
<protein>
    <recommendedName>
        <fullName evidence="8">Ethylmalonyl-CoA decarboxylase</fullName>
        <ecNumber evidence="7">4.1.1.94</ecNumber>
    </recommendedName>
    <alternativeName>
        <fullName evidence="10">Enoyl-CoA hydratase domain-containing protein 1</fullName>
    </alternativeName>
    <alternativeName>
        <fullName evidence="9">Methylmalonyl-CoA decarboxylase</fullName>
    </alternativeName>
</protein>
<evidence type="ECO:0000256" key="7">
    <source>
        <dbReference type="ARBA" id="ARBA00038883"/>
    </source>
</evidence>
<dbReference type="RefSeq" id="WP_035195621.1">
    <property type="nucleotide sequence ID" value="NZ_JJRY01000007.1"/>
</dbReference>
<evidence type="ECO:0000256" key="12">
    <source>
        <dbReference type="ARBA" id="ARBA00056546"/>
    </source>
</evidence>
<dbReference type="GO" id="GO:0006635">
    <property type="term" value="P:fatty acid beta-oxidation"/>
    <property type="evidence" value="ECO:0007669"/>
    <property type="project" value="TreeGrafter"/>
</dbReference>
<dbReference type="SUPFAM" id="SSF52096">
    <property type="entry name" value="ClpP/crotonase"/>
    <property type="match status" value="1"/>
</dbReference>
<dbReference type="EC" id="4.1.1.94" evidence="7"/>
<evidence type="ECO:0000256" key="8">
    <source>
        <dbReference type="ARBA" id="ARBA00039903"/>
    </source>
</evidence>
<keyword evidence="3" id="KW-0963">Cytoplasm</keyword>
<dbReference type="GO" id="GO:0005829">
    <property type="term" value="C:cytosol"/>
    <property type="evidence" value="ECO:0007669"/>
    <property type="project" value="UniProtKB-SubCell"/>
</dbReference>
<comment type="caution">
    <text evidence="14">The sequence shown here is derived from an EMBL/GenBank/DDBJ whole genome shotgun (WGS) entry which is preliminary data.</text>
</comment>
<evidence type="ECO:0000256" key="3">
    <source>
        <dbReference type="ARBA" id="ARBA00022490"/>
    </source>
</evidence>
<evidence type="ECO:0000256" key="11">
    <source>
        <dbReference type="ARBA" id="ARBA00047446"/>
    </source>
</evidence>
<evidence type="ECO:0000313" key="14">
    <source>
        <dbReference type="EMBL" id="KEF38599.1"/>
    </source>
</evidence>
<dbReference type="EMBL" id="JJRY01000007">
    <property type="protein sequence ID" value="KEF38599.1"/>
    <property type="molecule type" value="Genomic_DNA"/>
</dbReference>
<reference evidence="14 15" key="1">
    <citation type="submission" date="2014-04" db="EMBL/GenBank/DDBJ databases">
        <title>Draft genome sequence of Bacillus azotoformans MEV2011, a (co-) denitrifying strain unable to grow in the presence of oxygen.</title>
        <authorList>
            <person name="Nielsen M."/>
            <person name="Schreiber L."/>
            <person name="Finster K."/>
            <person name="Schramm A."/>
        </authorList>
    </citation>
    <scope>NUCLEOTIDE SEQUENCE [LARGE SCALE GENOMIC DNA]</scope>
    <source>
        <strain evidence="14 15">MEV2011</strain>
    </source>
</reference>
<evidence type="ECO:0000256" key="5">
    <source>
        <dbReference type="ARBA" id="ARBA00036343"/>
    </source>
</evidence>